<dbReference type="InterPro" id="IPR013154">
    <property type="entry name" value="ADH-like_N"/>
</dbReference>
<dbReference type="GO" id="GO:0004022">
    <property type="term" value="F:alcohol dehydrogenase (NAD+) activity"/>
    <property type="evidence" value="ECO:0007669"/>
    <property type="project" value="TreeGrafter"/>
</dbReference>
<dbReference type="InterPro" id="IPR036291">
    <property type="entry name" value="NAD(P)-bd_dom_sf"/>
</dbReference>
<dbReference type="PANTHER" id="PTHR42940">
    <property type="entry name" value="ALCOHOL DEHYDROGENASE 1-RELATED"/>
    <property type="match status" value="1"/>
</dbReference>
<dbReference type="InterPro" id="IPR013149">
    <property type="entry name" value="ADH-like_C"/>
</dbReference>
<accession>A0A5N5X5C3</accession>
<keyword evidence="5" id="KW-0560">Oxidoreductase</keyword>
<dbReference type="Gene3D" id="3.90.180.10">
    <property type="entry name" value="Medium-chain alcohol dehydrogenases, catalytic domain"/>
    <property type="match status" value="1"/>
</dbReference>
<evidence type="ECO:0000256" key="1">
    <source>
        <dbReference type="ARBA" id="ARBA00001947"/>
    </source>
</evidence>
<evidence type="ECO:0000256" key="2">
    <source>
        <dbReference type="ARBA" id="ARBA00008072"/>
    </source>
</evidence>
<dbReference type="InterPro" id="IPR011032">
    <property type="entry name" value="GroES-like_sf"/>
</dbReference>
<dbReference type="EMBL" id="ML732197">
    <property type="protein sequence ID" value="KAB8075265.1"/>
    <property type="molecule type" value="Genomic_DNA"/>
</dbReference>
<dbReference type="OrthoDB" id="256333at2759"/>
<evidence type="ECO:0000256" key="6">
    <source>
        <dbReference type="ARBA" id="ARBA00023027"/>
    </source>
</evidence>
<evidence type="ECO:0000256" key="4">
    <source>
        <dbReference type="ARBA" id="ARBA00022833"/>
    </source>
</evidence>
<evidence type="ECO:0000313" key="9">
    <source>
        <dbReference type="Proteomes" id="UP000326565"/>
    </source>
</evidence>
<keyword evidence="6" id="KW-0520">NAD</keyword>
<name>A0A5N5X5C3_9EURO</name>
<keyword evidence="9" id="KW-1185">Reference proteome</keyword>
<keyword evidence="4" id="KW-0862">Zinc</keyword>
<dbReference type="Gene3D" id="3.40.50.720">
    <property type="entry name" value="NAD(P)-binding Rossmann-like Domain"/>
    <property type="match status" value="1"/>
</dbReference>
<comment type="cofactor">
    <cofactor evidence="1">
        <name>Zn(2+)</name>
        <dbReference type="ChEBI" id="CHEBI:29105"/>
    </cofactor>
</comment>
<dbReference type="SUPFAM" id="SSF51735">
    <property type="entry name" value="NAD(P)-binding Rossmann-fold domains"/>
    <property type="match status" value="1"/>
</dbReference>
<proteinExistence type="inferred from homology"/>
<gene>
    <name evidence="8" type="ORF">BDV29DRAFT_200982</name>
</gene>
<evidence type="ECO:0000256" key="5">
    <source>
        <dbReference type="ARBA" id="ARBA00023002"/>
    </source>
</evidence>
<comment type="similarity">
    <text evidence="2">Belongs to the zinc-containing alcohol dehydrogenase family.</text>
</comment>
<dbReference type="Proteomes" id="UP000326565">
    <property type="component" value="Unassembled WGS sequence"/>
</dbReference>
<dbReference type="CDD" id="cd08297">
    <property type="entry name" value="CAD3"/>
    <property type="match status" value="1"/>
</dbReference>
<dbReference type="GO" id="GO:0005737">
    <property type="term" value="C:cytoplasm"/>
    <property type="evidence" value="ECO:0007669"/>
    <property type="project" value="TreeGrafter"/>
</dbReference>
<reference evidence="8 9" key="1">
    <citation type="submission" date="2019-04" db="EMBL/GenBank/DDBJ databases">
        <title>Friends and foes A comparative genomics study of 23 Aspergillus species from section Flavi.</title>
        <authorList>
            <consortium name="DOE Joint Genome Institute"/>
            <person name="Kjaerbolling I."/>
            <person name="Vesth T."/>
            <person name="Frisvad J.C."/>
            <person name="Nybo J.L."/>
            <person name="Theobald S."/>
            <person name="Kildgaard S."/>
            <person name="Isbrandt T."/>
            <person name="Kuo A."/>
            <person name="Sato A."/>
            <person name="Lyhne E.K."/>
            <person name="Kogle M.E."/>
            <person name="Wiebenga A."/>
            <person name="Kun R.S."/>
            <person name="Lubbers R.J."/>
            <person name="Makela M.R."/>
            <person name="Barry K."/>
            <person name="Chovatia M."/>
            <person name="Clum A."/>
            <person name="Daum C."/>
            <person name="Haridas S."/>
            <person name="He G."/>
            <person name="LaButti K."/>
            <person name="Lipzen A."/>
            <person name="Mondo S."/>
            <person name="Riley R."/>
            <person name="Salamov A."/>
            <person name="Simmons B.A."/>
            <person name="Magnuson J.K."/>
            <person name="Henrissat B."/>
            <person name="Mortensen U.H."/>
            <person name="Larsen T.O."/>
            <person name="Devries R.P."/>
            <person name="Grigoriev I.V."/>
            <person name="Machida M."/>
            <person name="Baker S.E."/>
            <person name="Andersen M.R."/>
        </authorList>
    </citation>
    <scope>NUCLEOTIDE SEQUENCE [LARGE SCALE GENOMIC DNA]</scope>
    <source>
        <strain evidence="8 9">CBS 151.66</strain>
    </source>
</reference>
<dbReference type="InterPro" id="IPR020843">
    <property type="entry name" value="ER"/>
</dbReference>
<protein>
    <submittedName>
        <fullName evidence="8">Chaperonin 10-like protein</fullName>
    </submittedName>
</protein>
<dbReference type="SUPFAM" id="SSF50129">
    <property type="entry name" value="GroES-like"/>
    <property type="match status" value="1"/>
</dbReference>
<sequence>MSSSYVPAQMKALRLTKYNENYKLQRDVPVPKPGYGEVLVRVHASGFCHTDYQVYQGAYHTKLPISPSHEPAGVISGLGPNVSSDWRVGQPVGVINFRNACDTCNGCRWRKTTTGRLDARYCDNKTMSGITADGGFAEYMVTDANCLVHLPDGLSFEQAAPLMCAGATVWNALRQADLKEGDSVAIVGIGGLGVLGIQFAKAMGYRTVAIDNREIGLQLAAKATLKSDLVVGYNDPEATKKISEFTDGIGLTAVVVCTDNVPASNWSINLLQPRGTCVVLGLPDEGYRFDAFALVFREIIIKGSLHAPRDAVEEMLQVVVKHQILSHLTTVRLEDAEALPEKVAAHDFEGRLVVLID</sequence>
<dbReference type="SMART" id="SM00829">
    <property type="entry name" value="PKS_ER"/>
    <property type="match status" value="1"/>
</dbReference>
<evidence type="ECO:0000313" key="8">
    <source>
        <dbReference type="EMBL" id="KAB8075265.1"/>
    </source>
</evidence>
<evidence type="ECO:0000259" key="7">
    <source>
        <dbReference type="SMART" id="SM00829"/>
    </source>
</evidence>
<dbReference type="GO" id="GO:0046872">
    <property type="term" value="F:metal ion binding"/>
    <property type="evidence" value="ECO:0007669"/>
    <property type="project" value="UniProtKB-KW"/>
</dbReference>
<feature type="domain" description="Enoyl reductase (ER)" evidence="7">
    <location>
        <begin position="17"/>
        <end position="354"/>
    </location>
</feature>
<keyword evidence="3" id="KW-0479">Metal-binding</keyword>
<evidence type="ECO:0000256" key="3">
    <source>
        <dbReference type="ARBA" id="ARBA00022723"/>
    </source>
</evidence>
<dbReference type="FunFam" id="3.40.50.720:FF:000039">
    <property type="entry name" value="Alcohol dehydrogenase AdhP"/>
    <property type="match status" value="1"/>
</dbReference>
<dbReference type="Pfam" id="PF08240">
    <property type="entry name" value="ADH_N"/>
    <property type="match status" value="1"/>
</dbReference>
<dbReference type="AlphaFoldDB" id="A0A5N5X5C3"/>
<dbReference type="Pfam" id="PF00107">
    <property type="entry name" value="ADH_zinc_N"/>
    <property type="match status" value="1"/>
</dbReference>
<organism evidence="8 9">
    <name type="scientific">Aspergillus leporis</name>
    <dbReference type="NCBI Taxonomy" id="41062"/>
    <lineage>
        <taxon>Eukaryota</taxon>
        <taxon>Fungi</taxon>
        <taxon>Dikarya</taxon>
        <taxon>Ascomycota</taxon>
        <taxon>Pezizomycotina</taxon>
        <taxon>Eurotiomycetes</taxon>
        <taxon>Eurotiomycetidae</taxon>
        <taxon>Eurotiales</taxon>
        <taxon>Aspergillaceae</taxon>
        <taxon>Aspergillus</taxon>
        <taxon>Aspergillus subgen. Circumdati</taxon>
    </lineage>
</organism>
<dbReference type="PANTHER" id="PTHR42940:SF8">
    <property type="entry name" value="VACUOLAR PROTEIN SORTING-ASSOCIATED PROTEIN 11"/>
    <property type="match status" value="1"/>
</dbReference>